<sequence length="82" mass="9366">MRNFGIAKRGCDPKGKRPSFSLHSLSFFLGGVLFFYFMFWVGTGNWEGKGCVFWGSIKGSFQRDLSWSEIKKREHCFASTLG</sequence>
<evidence type="ECO:0000256" key="1">
    <source>
        <dbReference type="SAM" id="Phobius"/>
    </source>
</evidence>
<protein>
    <submittedName>
        <fullName evidence="2">Uncharacterized protein</fullName>
    </submittedName>
</protein>
<dbReference type="Proteomes" id="UP001386955">
    <property type="component" value="Unassembled WGS sequence"/>
</dbReference>
<accession>A0AAN9XX29</accession>
<evidence type="ECO:0000313" key="2">
    <source>
        <dbReference type="EMBL" id="KAK7412397.1"/>
    </source>
</evidence>
<organism evidence="2 3">
    <name type="scientific">Psophocarpus tetragonolobus</name>
    <name type="common">Winged bean</name>
    <name type="synonym">Dolichos tetragonolobus</name>
    <dbReference type="NCBI Taxonomy" id="3891"/>
    <lineage>
        <taxon>Eukaryota</taxon>
        <taxon>Viridiplantae</taxon>
        <taxon>Streptophyta</taxon>
        <taxon>Embryophyta</taxon>
        <taxon>Tracheophyta</taxon>
        <taxon>Spermatophyta</taxon>
        <taxon>Magnoliopsida</taxon>
        <taxon>eudicotyledons</taxon>
        <taxon>Gunneridae</taxon>
        <taxon>Pentapetalae</taxon>
        <taxon>rosids</taxon>
        <taxon>fabids</taxon>
        <taxon>Fabales</taxon>
        <taxon>Fabaceae</taxon>
        <taxon>Papilionoideae</taxon>
        <taxon>50 kb inversion clade</taxon>
        <taxon>NPAAA clade</taxon>
        <taxon>indigoferoid/millettioid clade</taxon>
        <taxon>Phaseoleae</taxon>
        <taxon>Psophocarpus</taxon>
    </lineage>
</organism>
<proteinExistence type="predicted"/>
<feature type="transmembrane region" description="Helical" evidence="1">
    <location>
        <begin position="20"/>
        <end position="39"/>
    </location>
</feature>
<keyword evidence="3" id="KW-1185">Reference proteome</keyword>
<keyword evidence="1" id="KW-1133">Transmembrane helix</keyword>
<keyword evidence="1" id="KW-0812">Transmembrane</keyword>
<dbReference type="EMBL" id="JAYMYS010000001">
    <property type="protein sequence ID" value="KAK7412397.1"/>
    <property type="molecule type" value="Genomic_DNA"/>
</dbReference>
<dbReference type="AlphaFoldDB" id="A0AAN9XX29"/>
<comment type="caution">
    <text evidence="2">The sequence shown here is derived from an EMBL/GenBank/DDBJ whole genome shotgun (WGS) entry which is preliminary data.</text>
</comment>
<evidence type="ECO:0000313" key="3">
    <source>
        <dbReference type="Proteomes" id="UP001386955"/>
    </source>
</evidence>
<reference evidence="2 3" key="1">
    <citation type="submission" date="2024-01" db="EMBL/GenBank/DDBJ databases">
        <title>The genomes of 5 underutilized Papilionoideae crops provide insights into root nodulation and disease resistanc.</title>
        <authorList>
            <person name="Jiang F."/>
        </authorList>
    </citation>
    <scope>NUCLEOTIDE SEQUENCE [LARGE SCALE GENOMIC DNA]</scope>
    <source>
        <strain evidence="2">DUOXIRENSHENG_FW03</strain>
        <tissue evidence="2">Leaves</tissue>
    </source>
</reference>
<gene>
    <name evidence="2" type="ORF">VNO78_03854</name>
</gene>
<name>A0AAN9XX29_PSOTE</name>
<keyword evidence="1" id="KW-0472">Membrane</keyword>